<dbReference type="InterPro" id="IPR000330">
    <property type="entry name" value="SNF2_N"/>
</dbReference>
<evidence type="ECO:0000256" key="6">
    <source>
        <dbReference type="ARBA" id="ARBA00022806"/>
    </source>
</evidence>
<keyword evidence="15" id="KW-1185">Reference proteome</keyword>
<dbReference type="AlphaFoldDB" id="H0GQU4"/>
<dbReference type="GO" id="GO:0003678">
    <property type="term" value="F:DNA helicase activity"/>
    <property type="evidence" value="ECO:0007669"/>
    <property type="project" value="UniProtKB-EC"/>
</dbReference>
<comment type="subcellular location">
    <subcellularLocation>
        <location evidence="1">Nucleus</location>
    </subcellularLocation>
</comment>
<feature type="compositionally biased region" description="Acidic residues" evidence="11">
    <location>
        <begin position="480"/>
        <end position="531"/>
    </location>
</feature>
<evidence type="ECO:0000259" key="12">
    <source>
        <dbReference type="PROSITE" id="PS51192"/>
    </source>
</evidence>
<sequence>MSGSHSNDEEDDTVQVPETSSPTKTVSSSPLKPASSTVSDAGVASLRSRFTFKPSEPNEGSHISKPLPSGSPEVALVNLAREFPDFSQTLVQAVFKSNSFNLQSARDRLARLRQQRQNWTWNKNASPKKPETLPPAKKALPLANTGRLSSIYGSTNNKSSKITVAKQKTSIFDRYSNVINQKQYTFELPNNLNIDSEALSKLPVNYNKKRRLVRADQHPMGKFNELATTQLGSAREKLLANRKYGRHADDNENDEEEESMMTDDDDASGDDYMETTPQVNLDEQVLQFINDSDIVDLSDLSDTAMHKAQLIASHRPYASLGAFIDTNFNDKDAEEGVASKRKRRSAASANESERLLDKITQSIRGYNAIESVIKKCSSYGDLVTSQMKKWGVQVEGDNSELNLMNLDEDGDEDDDDDGDSNADAAAAAAAAAGADDIGKDKEEPKAVVEGFDESSAEPTPAPEGRETKRTRNTAKAQVDEREEDLDLDAIDDELPQSEHEEDDYEEEDEDYNDEEGEDVEYDDGDDEDDDDNEFVAARKIRNVTSTTSRSGRKPIVKFFKGKPRLLSPDISLKDYQQTGINWLNLLYQNKMSCILADDMGLGKTCQVISFFAYLKQINEPSPHLVVVPSSTLENWLREFQKFAPALKIEPYYGSLQEREELREILERNSGKYDVIVTTYNLAAGNKYDVSFLKNRNFNVVVYDEGHMLKNSTSERFAKLMKVRANFRLLLTGTPLQNNLKELMSLLEFIMPNLFISKKESFDAIFKQRAKTTDDNKNHNPLLAQEAITRAKTMMKPFILRRRKDQVLKHLPPKHTHIQFCELNPVQKKIYDKEIQTVLEHKRMIKDGELPQQAKERSKIQSSSSKNLIMALRKASLHPLLFRNIYDDKMIGKMSDAILDEPAYAENGNREYIKEDMSYMTDFELHKLCCNFPKTLSKYQLHNDEWMRSGKIDALKKLLKTIIVDKQEKVLIFSLFTQVLDILEMVLSTLNYKFLRLDGSTQVNDRQLLIDKFYEDKEIPIFILSTKAGGFGINLVCANNVIIFDQSFNPHDDRQAADRAHRVGQTKEVNITTFITKDSIEEKIHQLAKNKLALDSYISEDKKSQDVLESKVSDMLEDIIYDENSKPKEKNKWINK</sequence>
<dbReference type="InterPro" id="IPR027417">
    <property type="entry name" value="P-loop_NTPase"/>
</dbReference>
<dbReference type="InterPro" id="IPR014001">
    <property type="entry name" value="Helicase_ATP-bd"/>
</dbReference>
<evidence type="ECO:0000256" key="1">
    <source>
        <dbReference type="ARBA" id="ARBA00004123"/>
    </source>
</evidence>
<keyword evidence="10" id="KW-0539">Nucleus</keyword>
<feature type="domain" description="Helicase C-terminal" evidence="13">
    <location>
        <begin position="953"/>
        <end position="1108"/>
    </location>
</feature>
<dbReference type="SUPFAM" id="SSF52540">
    <property type="entry name" value="P-loop containing nucleoside triphosphate hydrolases"/>
    <property type="match status" value="2"/>
</dbReference>
<evidence type="ECO:0000313" key="14">
    <source>
        <dbReference type="EMBL" id="EHN03804.1"/>
    </source>
</evidence>
<dbReference type="Pfam" id="PF00271">
    <property type="entry name" value="Helicase_C"/>
    <property type="match status" value="1"/>
</dbReference>
<keyword evidence="8" id="KW-0156">Chromatin regulator</keyword>
<dbReference type="GO" id="GO:0005524">
    <property type="term" value="F:ATP binding"/>
    <property type="evidence" value="ECO:0007669"/>
    <property type="project" value="UniProtKB-KW"/>
</dbReference>
<accession>H0GQU4</accession>
<feature type="compositionally biased region" description="Low complexity" evidence="11">
    <location>
        <begin position="421"/>
        <end position="435"/>
    </location>
</feature>
<name>H0GQU4_SACCK</name>
<gene>
    <name evidence="14" type="ORF">VIN7_5389</name>
</gene>
<feature type="region of interest" description="Disordered" evidence="11">
    <location>
        <begin position="1"/>
        <end position="70"/>
    </location>
</feature>
<reference evidence="14 15" key="1">
    <citation type="journal article" date="2012" name="FEMS Yeast Res.">
        <title>The genome sequence of the wine yeast VIN7 reveals an allotriploid hybrid genome with Saccharomyces cerevisiae and Saccharomyces kudriavzevii origins.</title>
        <authorList>
            <person name="Borneman A.R."/>
            <person name="Desany B.A."/>
            <person name="Riches D."/>
            <person name="Affourtit J.P."/>
            <person name="Forgan A.H."/>
            <person name="Pretorius I.S."/>
            <person name="Egholm M."/>
            <person name="Chambers P.J."/>
        </authorList>
    </citation>
    <scope>NUCLEOTIDE SEQUENCE [LARGE SCALE GENOMIC DNA]</scope>
    <source>
        <strain evidence="14 15">VIN7</strain>
    </source>
</reference>
<dbReference type="FunFam" id="3.40.50.10810:FF:000014">
    <property type="entry name" value="SWI/SNF-related matrix-associated actin-dependent regulator of chromatin subfamily A containing DEAD/H box 1"/>
    <property type="match status" value="1"/>
</dbReference>
<dbReference type="GO" id="GO:0003677">
    <property type="term" value="F:DNA binding"/>
    <property type="evidence" value="ECO:0007669"/>
    <property type="project" value="UniProtKB-KW"/>
</dbReference>
<feature type="compositionally biased region" description="Basic and acidic residues" evidence="11">
    <location>
        <begin position="436"/>
        <end position="446"/>
    </location>
</feature>
<comment type="caution">
    <text evidence="14">The sequence shown here is derived from an EMBL/GenBank/DDBJ whole genome shotgun (WGS) entry which is preliminary data.</text>
</comment>
<dbReference type="CDD" id="cd17998">
    <property type="entry name" value="DEXHc_SMARCAD1"/>
    <property type="match status" value="1"/>
</dbReference>
<keyword evidence="6" id="KW-0347">Helicase</keyword>
<dbReference type="PROSITE" id="PS51194">
    <property type="entry name" value="HELICASE_CTER"/>
    <property type="match status" value="1"/>
</dbReference>
<feature type="region of interest" description="Disordered" evidence="11">
    <location>
        <begin position="242"/>
        <end position="272"/>
    </location>
</feature>
<feature type="compositionally biased region" description="Acidic residues" evidence="11">
    <location>
        <begin position="251"/>
        <end position="272"/>
    </location>
</feature>
<evidence type="ECO:0000256" key="3">
    <source>
        <dbReference type="ARBA" id="ARBA00012551"/>
    </source>
</evidence>
<feature type="compositionally biased region" description="Low complexity" evidence="11">
    <location>
        <begin position="17"/>
        <end position="30"/>
    </location>
</feature>
<dbReference type="OrthoDB" id="5857104at2759"/>
<organism evidence="14 15">
    <name type="scientific">Saccharomyces cerevisiae x Saccharomyces kudriavzevii (strain VIN7)</name>
    <name type="common">Yeast</name>
    <dbReference type="NCBI Taxonomy" id="1095631"/>
    <lineage>
        <taxon>Eukaryota</taxon>
        <taxon>Fungi</taxon>
        <taxon>Dikarya</taxon>
        <taxon>Ascomycota</taxon>
        <taxon>Saccharomycotina</taxon>
        <taxon>Saccharomycetes</taxon>
        <taxon>Saccharomycetales</taxon>
        <taxon>Saccharomycetaceae</taxon>
        <taxon>Saccharomyces</taxon>
    </lineage>
</organism>
<evidence type="ECO:0000256" key="4">
    <source>
        <dbReference type="ARBA" id="ARBA00022741"/>
    </source>
</evidence>
<dbReference type="InterPro" id="IPR001650">
    <property type="entry name" value="Helicase_C-like"/>
</dbReference>
<evidence type="ECO:0000256" key="7">
    <source>
        <dbReference type="ARBA" id="ARBA00022840"/>
    </source>
</evidence>
<evidence type="ECO:0000259" key="13">
    <source>
        <dbReference type="PROSITE" id="PS51194"/>
    </source>
</evidence>
<dbReference type="HOGENOM" id="CLU_000315_16_2_1"/>
<dbReference type="CDD" id="cd18793">
    <property type="entry name" value="SF2_C_SNF"/>
    <property type="match status" value="1"/>
</dbReference>
<feature type="region of interest" description="Disordered" evidence="11">
    <location>
        <begin position="403"/>
        <end position="531"/>
    </location>
</feature>
<dbReference type="EMBL" id="AGVY01000117">
    <property type="protein sequence ID" value="EHN03804.1"/>
    <property type="molecule type" value="Genomic_DNA"/>
</dbReference>
<dbReference type="PANTHER" id="PTHR10799">
    <property type="entry name" value="SNF2/RAD54 HELICASE FAMILY"/>
    <property type="match status" value="1"/>
</dbReference>
<dbReference type="InterPro" id="IPR049730">
    <property type="entry name" value="SNF2/RAD54-like_C"/>
</dbReference>
<keyword evidence="4" id="KW-0547">Nucleotide-binding</keyword>
<keyword evidence="7" id="KW-0067">ATP-binding</keyword>
<dbReference type="Proteomes" id="UP000009009">
    <property type="component" value="Unassembled WGS sequence"/>
</dbReference>
<dbReference type="EC" id="3.6.4.12" evidence="3"/>
<evidence type="ECO:0000256" key="9">
    <source>
        <dbReference type="ARBA" id="ARBA00023125"/>
    </source>
</evidence>
<evidence type="ECO:0000256" key="5">
    <source>
        <dbReference type="ARBA" id="ARBA00022801"/>
    </source>
</evidence>
<dbReference type="SMART" id="SM00490">
    <property type="entry name" value="HELICc"/>
    <property type="match status" value="1"/>
</dbReference>
<evidence type="ECO:0000256" key="11">
    <source>
        <dbReference type="SAM" id="MobiDB-lite"/>
    </source>
</evidence>
<dbReference type="GO" id="GO:0005634">
    <property type="term" value="C:nucleus"/>
    <property type="evidence" value="ECO:0007669"/>
    <property type="project" value="UniProtKB-SubCell"/>
</dbReference>
<dbReference type="GO" id="GO:0005694">
    <property type="term" value="C:chromosome"/>
    <property type="evidence" value="ECO:0007669"/>
    <property type="project" value="UniProtKB-ARBA"/>
</dbReference>
<dbReference type="PhylomeDB" id="H0GQU4"/>
<feature type="domain" description="Helicase ATP-binding" evidence="12">
    <location>
        <begin position="584"/>
        <end position="752"/>
    </location>
</feature>
<dbReference type="PROSITE" id="PS51192">
    <property type="entry name" value="HELICASE_ATP_BIND_1"/>
    <property type="match status" value="1"/>
</dbReference>
<evidence type="ECO:0000256" key="2">
    <source>
        <dbReference type="ARBA" id="ARBA00007025"/>
    </source>
</evidence>
<evidence type="ECO:0000256" key="8">
    <source>
        <dbReference type="ARBA" id="ARBA00022853"/>
    </source>
</evidence>
<dbReference type="Pfam" id="PF00176">
    <property type="entry name" value="SNF2-rel_dom"/>
    <property type="match status" value="1"/>
</dbReference>
<keyword evidence="5" id="KW-0378">Hydrolase</keyword>
<comment type="similarity">
    <text evidence="2">Belongs to the SNF2/RAD54 helicase family.</text>
</comment>
<dbReference type="GO" id="GO:0140658">
    <property type="term" value="F:ATP-dependent chromatin remodeler activity"/>
    <property type="evidence" value="ECO:0007669"/>
    <property type="project" value="UniProtKB-ARBA"/>
</dbReference>
<proteinExistence type="inferred from homology"/>
<feature type="compositionally biased region" description="Acidic residues" evidence="11">
    <location>
        <begin position="406"/>
        <end position="420"/>
    </location>
</feature>
<dbReference type="GO" id="GO:0016787">
    <property type="term" value="F:hydrolase activity"/>
    <property type="evidence" value="ECO:0007669"/>
    <property type="project" value="UniProtKB-KW"/>
</dbReference>
<dbReference type="SMART" id="SM00487">
    <property type="entry name" value="DEXDc"/>
    <property type="match status" value="1"/>
</dbReference>
<dbReference type="InterPro" id="IPR038718">
    <property type="entry name" value="SNF2-like_sf"/>
</dbReference>
<evidence type="ECO:0000256" key="10">
    <source>
        <dbReference type="ARBA" id="ARBA00023242"/>
    </source>
</evidence>
<evidence type="ECO:0000313" key="15">
    <source>
        <dbReference type="Proteomes" id="UP000009009"/>
    </source>
</evidence>
<protein>
    <recommendedName>
        <fullName evidence="3">DNA helicase</fullName>
        <ecNumber evidence="3">3.6.4.12</ecNumber>
    </recommendedName>
</protein>
<dbReference type="FunFam" id="3.40.50.300:FF:002378">
    <property type="entry name" value="ATP-dependent helicase FUN30"/>
    <property type="match status" value="1"/>
</dbReference>
<dbReference type="Gene3D" id="3.40.50.10810">
    <property type="entry name" value="Tandem AAA-ATPase domain"/>
    <property type="match status" value="1"/>
</dbReference>
<keyword evidence="9" id="KW-0238">DNA-binding</keyword>
<dbReference type="Gene3D" id="3.40.50.300">
    <property type="entry name" value="P-loop containing nucleotide triphosphate hydrolases"/>
    <property type="match status" value="1"/>
</dbReference>